<accession>A1WZ88</accession>
<feature type="domain" description="Outer membrane lipoprotein BamD-like" evidence="8">
    <location>
        <begin position="31"/>
        <end position="234"/>
    </location>
</feature>
<comment type="subcellular location">
    <subcellularLocation>
        <location evidence="6">Cell outer membrane</location>
        <topology evidence="6">Lipid-anchor</topology>
    </subcellularLocation>
</comment>
<dbReference type="CDD" id="cd15830">
    <property type="entry name" value="BamD"/>
    <property type="match status" value="1"/>
</dbReference>
<dbReference type="GO" id="GO:1990063">
    <property type="term" value="C:Bam protein complex"/>
    <property type="evidence" value="ECO:0007669"/>
    <property type="project" value="TreeGrafter"/>
</dbReference>
<dbReference type="InterPro" id="IPR039565">
    <property type="entry name" value="BamD-like"/>
</dbReference>
<dbReference type="InterPro" id="IPR017689">
    <property type="entry name" value="BamD"/>
</dbReference>
<evidence type="ECO:0000256" key="7">
    <source>
        <dbReference type="SAM" id="SignalP"/>
    </source>
</evidence>
<dbReference type="PANTHER" id="PTHR37423">
    <property type="entry name" value="SOLUBLE LYTIC MUREIN TRANSGLYCOSYLASE-RELATED"/>
    <property type="match status" value="1"/>
</dbReference>
<comment type="subunit">
    <text evidence="6">Part of the Bam complex.</text>
</comment>
<evidence type="ECO:0000256" key="4">
    <source>
        <dbReference type="ARBA" id="ARBA00023237"/>
    </source>
</evidence>
<dbReference type="RefSeq" id="WP_011815022.1">
    <property type="nucleotide sequence ID" value="NC_008789.1"/>
</dbReference>
<dbReference type="Pfam" id="PF13525">
    <property type="entry name" value="YfiO"/>
    <property type="match status" value="1"/>
</dbReference>
<evidence type="ECO:0000313" key="9">
    <source>
        <dbReference type="EMBL" id="ABM63000.1"/>
    </source>
</evidence>
<dbReference type="OrthoDB" id="9779191at2"/>
<gene>
    <name evidence="6" type="primary">bamD</name>
    <name evidence="9" type="ordered locus">Hhal_2236</name>
</gene>
<dbReference type="EMBL" id="CP000544">
    <property type="protein sequence ID" value="ABM63000.1"/>
    <property type="molecule type" value="Genomic_DNA"/>
</dbReference>
<evidence type="ECO:0000256" key="6">
    <source>
        <dbReference type="HAMAP-Rule" id="MF_00922"/>
    </source>
</evidence>
<keyword evidence="4 6" id="KW-0998">Cell outer membrane</keyword>
<keyword evidence="3 6" id="KW-0564">Palmitate</keyword>
<comment type="similarity">
    <text evidence="6">Belongs to the BamD family.</text>
</comment>
<keyword evidence="2 6" id="KW-0472">Membrane</keyword>
<dbReference type="GO" id="GO:0051205">
    <property type="term" value="P:protein insertion into membrane"/>
    <property type="evidence" value="ECO:0007669"/>
    <property type="project" value="UniProtKB-UniRule"/>
</dbReference>
<dbReference type="NCBIfam" id="TIGR03302">
    <property type="entry name" value="OM_YfiO"/>
    <property type="match status" value="1"/>
</dbReference>
<organism evidence="9 10">
    <name type="scientific">Halorhodospira halophila (strain DSM 244 / SL1)</name>
    <name type="common">Ectothiorhodospira halophila (strain DSM 244 / SL1)</name>
    <dbReference type="NCBI Taxonomy" id="349124"/>
    <lineage>
        <taxon>Bacteria</taxon>
        <taxon>Pseudomonadati</taxon>
        <taxon>Pseudomonadota</taxon>
        <taxon>Gammaproteobacteria</taxon>
        <taxon>Chromatiales</taxon>
        <taxon>Ectothiorhodospiraceae</taxon>
        <taxon>Halorhodospira</taxon>
    </lineage>
</organism>
<comment type="function">
    <text evidence="6">Part of the outer membrane protein assembly complex, which is involved in assembly and insertion of beta-barrel proteins into the outer membrane.</text>
</comment>
<dbReference type="STRING" id="349124.Hhal_2236"/>
<dbReference type="eggNOG" id="COG4105">
    <property type="taxonomic scope" value="Bacteria"/>
</dbReference>
<reference evidence="10" key="1">
    <citation type="submission" date="2006-12" db="EMBL/GenBank/DDBJ databases">
        <title>Complete sequence of Halorhodospira halophila SL1.</title>
        <authorList>
            <consortium name="US DOE Joint Genome Institute"/>
            <person name="Copeland A."/>
            <person name="Lucas S."/>
            <person name="Lapidus A."/>
            <person name="Barry K."/>
            <person name="Detter J.C."/>
            <person name="Glavina del Rio T."/>
            <person name="Hammon N."/>
            <person name="Israni S."/>
            <person name="Dalin E."/>
            <person name="Tice H."/>
            <person name="Pitluck S."/>
            <person name="Saunders E."/>
            <person name="Brettin T."/>
            <person name="Bruce D."/>
            <person name="Han C."/>
            <person name="Tapia R."/>
            <person name="Schmutz J."/>
            <person name="Larimer F."/>
            <person name="Land M."/>
            <person name="Hauser L."/>
            <person name="Kyrpides N."/>
            <person name="Mikhailova N."/>
            <person name="Hoff W."/>
            <person name="Richardson P."/>
        </authorList>
    </citation>
    <scope>NUCLEOTIDE SEQUENCE [LARGE SCALE GENOMIC DNA]</scope>
    <source>
        <strain evidence="10">DSM 244 / SL1</strain>
    </source>
</reference>
<feature type="signal peptide" evidence="7">
    <location>
        <begin position="1"/>
        <end position="23"/>
    </location>
</feature>
<evidence type="ECO:0000313" key="10">
    <source>
        <dbReference type="Proteomes" id="UP000000647"/>
    </source>
</evidence>
<name>A1WZ88_HALHL</name>
<keyword evidence="10" id="KW-1185">Reference proteome</keyword>
<reference evidence="9 10" key="2">
    <citation type="journal article" date="2013" name="Stand. Genomic Sci.">
        <title>Complete genome sequence of Halorhodospira halophila SL1.</title>
        <authorList>
            <person name="Challacombe J.F."/>
            <person name="Majid S."/>
            <person name="Deole R."/>
            <person name="Brettin T.S."/>
            <person name="Bruce D."/>
            <person name="Delano S.F."/>
            <person name="Detter J.C."/>
            <person name="Gleasner C.D."/>
            <person name="Han C.S."/>
            <person name="Misra M."/>
            <person name="Reitenga K.G."/>
            <person name="Mikhailova N."/>
            <person name="Woyke T."/>
            <person name="Pitluck S."/>
            <person name="Nolan M."/>
            <person name="Land M.L."/>
            <person name="Saunders E."/>
            <person name="Tapia R."/>
            <person name="Lapidus A."/>
            <person name="Ivanova N."/>
            <person name="Hoff W.D."/>
        </authorList>
    </citation>
    <scope>NUCLEOTIDE SEQUENCE [LARGE SCALE GENOMIC DNA]</scope>
    <source>
        <strain evidence="10">DSM 244 / SL1</strain>
    </source>
</reference>
<evidence type="ECO:0000256" key="3">
    <source>
        <dbReference type="ARBA" id="ARBA00023139"/>
    </source>
</evidence>
<dbReference type="AlphaFoldDB" id="A1WZ88"/>
<dbReference type="InterPro" id="IPR011990">
    <property type="entry name" value="TPR-like_helical_dom_sf"/>
</dbReference>
<sequence>MHRIQRWATIALVALLATGCAGTDPDGAAERSVEELYTDARSSLSSGNYSQAVERFENLVARYPFGTHAVQSQLMIIYAHYLAGQHESAIAAAERFQRMHPRNEHVAYALYMRGVSRQAQGPGGLGDLFNVDANLRDPEPKRRAFADFRELTEQYPDSEYIDDAVERMEQIRVALAEHELYVGRFYLERSAYIASANRARTIIARYPGTPAVPEAMGMLAESYRRLGLDPLDEDVERALRERHEVPAPELGGR</sequence>
<proteinExistence type="inferred from homology"/>
<dbReference type="PROSITE" id="PS51257">
    <property type="entry name" value="PROKAR_LIPOPROTEIN"/>
    <property type="match status" value="1"/>
</dbReference>
<keyword evidence="1 6" id="KW-0732">Signal</keyword>
<dbReference type="KEGG" id="hha:Hhal_2236"/>
<keyword evidence="5 6" id="KW-0449">Lipoprotein</keyword>
<feature type="chain" id="PRO_5009006600" description="Outer membrane protein assembly factor BamD" evidence="7">
    <location>
        <begin position="24"/>
        <end position="253"/>
    </location>
</feature>
<dbReference type="PANTHER" id="PTHR37423:SF1">
    <property type="entry name" value="OUTER MEMBRANE PROTEIN ASSEMBLY FACTOR BAMD"/>
    <property type="match status" value="1"/>
</dbReference>
<evidence type="ECO:0000256" key="2">
    <source>
        <dbReference type="ARBA" id="ARBA00023136"/>
    </source>
</evidence>
<dbReference type="Proteomes" id="UP000000647">
    <property type="component" value="Chromosome"/>
</dbReference>
<dbReference type="Gene3D" id="1.25.40.10">
    <property type="entry name" value="Tetratricopeptide repeat domain"/>
    <property type="match status" value="1"/>
</dbReference>
<evidence type="ECO:0000256" key="1">
    <source>
        <dbReference type="ARBA" id="ARBA00022729"/>
    </source>
</evidence>
<evidence type="ECO:0000256" key="5">
    <source>
        <dbReference type="ARBA" id="ARBA00023288"/>
    </source>
</evidence>
<evidence type="ECO:0000259" key="8">
    <source>
        <dbReference type="Pfam" id="PF13525"/>
    </source>
</evidence>
<protein>
    <recommendedName>
        <fullName evidence="6">Outer membrane protein assembly factor BamD</fullName>
    </recommendedName>
</protein>
<dbReference type="GO" id="GO:0043165">
    <property type="term" value="P:Gram-negative-bacterium-type cell outer membrane assembly"/>
    <property type="evidence" value="ECO:0007669"/>
    <property type="project" value="UniProtKB-UniRule"/>
</dbReference>
<dbReference type="HOGENOM" id="CLU_065982_0_1_6"/>
<dbReference type="SUPFAM" id="SSF48452">
    <property type="entry name" value="TPR-like"/>
    <property type="match status" value="1"/>
</dbReference>
<dbReference type="HAMAP" id="MF_00922">
    <property type="entry name" value="OM_assembly_BamD"/>
    <property type="match status" value="1"/>
</dbReference>